<reference evidence="14" key="2">
    <citation type="submission" date="2021-04" db="EMBL/GenBank/DDBJ databases">
        <authorList>
            <person name="Gilroy R."/>
        </authorList>
    </citation>
    <scope>NUCLEOTIDE SEQUENCE</scope>
    <source>
        <strain evidence="14">CHK185-5351</strain>
    </source>
</reference>
<dbReference type="AlphaFoldDB" id="A0A9D2SNT5"/>
<dbReference type="GO" id="GO:0016787">
    <property type="term" value="F:hydrolase activity"/>
    <property type="evidence" value="ECO:0007669"/>
    <property type="project" value="UniProtKB-KW"/>
</dbReference>
<comment type="cofactor">
    <cofactor evidence="1">
        <name>Mg(2+)</name>
        <dbReference type="ChEBI" id="CHEBI:18420"/>
    </cofactor>
</comment>
<dbReference type="GO" id="GO:0046872">
    <property type="term" value="F:metal ion binding"/>
    <property type="evidence" value="ECO:0007669"/>
    <property type="project" value="UniProtKB-KW"/>
</dbReference>
<dbReference type="Gene3D" id="3.40.1350.10">
    <property type="match status" value="1"/>
</dbReference>
<organism evidence="14 15">
    <name type="scientific">Candidatus Fusicatenibacter intestinigallinarum</name>
    <dbReference type="NCBI Taxonomy" id="2838598"/>
    <lineage>
        <taxon>Bacteria</taxon>
        <taxon>Bacillati</taxon>
        <taxon>Bacillota</taxon>
        <taxon>Clostridia</taxon>
        <taxon>Lachnospirales</taxon>
        <taxon>Lachnospiraceae</taxon>
        <taxon>Fusicatenibacter</taxon>
    </lineage>
</organism>
<dbReference type="InterPro" id="IPR011856">
    <property type="entry name" value="tRNA_endonuc-like_dom_sf"/>
</dbReference>
<dbReference type="GO" id="GO:0006310">
    <property type="term" value="P:DNA recombination"/>
    <property type="evidence" value="ECO:0007669"/>
    <property type="project" value="UniProtKB-KW"/>
</dbReference>
<dbReference type="Proteomes" id="UP000823849">
    <property type="component" value="Unassembled WGS sequence"/>
</dbReference>
<comment type="similarity">
    <text evidence="12">Belongs to the RecU family.</text>
</comment>
<evidence type="ECO:0000256" key="5">
    <source>
        <dbReference type="ARBA" id="ARBA00022723"/>
    </source>
</evidence>
<dbReference type="InterPro" id="IPR004612">
    <property type="entry name" value="Resolv_RecU"/>
</dbReference>
<evidence type="ECO:0000256" key="4">
    <source>
        <dbReference type="ARBA" id="ARBA00022722"/>
    </source>
</evidence>
<protein>
    <recommendedName>
        <fullName evidence="13">Holliday junction resolvase RecU</fullName>
    </recommendedName>
</protein>
<keyword evidence="4" id="KW-0540">Nuclease</keyword>
<keyword evidence="6" id="KW-0255">Endonuclease</keyword>
<dbReference type="EMBL" id="DWWU01000039">
    <property type="protein sequence ID" value="HJC16034.1"/>
    <property type="molecule type" value="Genomic_DNA"/>
</dbReference>
<keyword evidence="9" id="KW-0460">Magnesium</keyword>
<evidence type="ECO:0000256" key="2">
    <source>
        <dbReference type="ARBA" id="ARBA00004496"/>
    </source>
</evidence>
<reference evidence="14" key="1">
    <citation type="journal article" date="2021" name="PeerJ">
        <title>Extensive microbial diversity within the chicken gut microbiome revealed by metagenomics and culture.</title>
        <authorList>
            <person name="Gilroy R."/>
            <person name="Ravi A."/>
            <person name="Getino M."/>
            <person name="Pursley I."/>
            <person name="Horton D.L."/>
            <person name="Alikhan N.F."/>
            <person name="Baker D."/>
            <person name="Gharbi K."/>
            <person name="Hall N."/>
            <person name="Watson M."/>
            <person name="Adriaenssens E.M."/>
            <person name="Foster-Nyarko E."/>
            <person name="Jarju S."/>
            <person name="Secka A."/>
            <person name="Antonio M."/>
            <person name="Oren A."/>
            <person name="Chaudhuri R.R."/>
            <person name="La Ragione R."/>
            <person name="Hildebrand F."/>
            <person name="Pallen M.J."/>
        </authorList>
    </citation>
    <scope>NUCLEOTIDE SEQUENCE</scope>
    <source>
        <strain evidence="14">CHK185-5351</strain>
    </source>
</reference>
<keyword evidence="8 14" id="KW-0378">Hydrolase</keyword>
<evidence type="ECO:0000313" key="15">
    <source>
        <dbReference type="Proteomes" id="UP000823849"/>
    </source>
</evidence>
<keyword evidence="5" id="KW-0479">Metal-binding</keyword>
<evidence type="ECO:0000256" key="9">
    <source>
        <dbReference type="ARBA" id="ARBA00022842"/>
    </source>
</evidence>
<evidence type="ECO:0000313" key="14">
    <source>
        <dbReference type="EMBL" id="HJC16034.1"/>
    </source>
</evidence>
<comment type="subcellular location">
    <subcellularLocation>
        <location evidence="2">Cytoplasm</location>
    </subcellularLocation>
</comment>
<evidence type="ECO:0000256" key="8">
    <source>
        <dbReference type="ARBA" id="ARBA00022801"/>
    </source>
</evidence>
<evidence type="ECO:0000256" key="13">
    <source>
        <dbReference type="ARBA" id="ARBA00029523"/>
    </source>
</evidence>
<name>A0A9D2SNT5_9FIRM</name>
<dbReference type="GO" id="GO:0006281">
    <property type="term" value="P:DNA repair"/>
    <property type="evidence" value="ECO:0007669"/>
    <property type="project" value="UniProtKB-KW"/>
</dbReference>
<proteinExistence type="inferred from homology"/>
<gene>
    <name evidence="14" type="ORF">H9705_09510</name>
</gene>
<dbReference type="GO" id="GO:0004519">
    <property type="term" value="F:endonuclease activity"/>
    <property type="evidence" value="ECO:0007669"/>
    <property type="project" value="UniProtKB-KW"/>
</dbReference>
<dbReference type="GO" id="GO:0003676">
    <property type="term" value="F:nucleic acid binding"/>
    <property type="evidence" value="ECO:0007669"/>
    <property type="project" value="InterPro"/>
</dbReference>
<keyword evidence="7" id="KW-0227">DNA damage</keyword>
<accession>A0A9D2SNT5</accession>
<evidence type="ECO:0000256" key="10">
    <source>
        <dbReference type="ARBA" id="ARBA00023172"/>
    </source>
</evidence>
<evidence type="ECO:0000256" key="1">
    <source>
        <dbReference type="ARBA" id="ARBA00001946"/>
    </source>
</evidence>
<keyword evidence="10" id="KW-0233">DNA recombination</keyword>
<dbReference type="SUPFAM" id="SSF52980">
    <property type="entry name" value="Restriction endonuclease-like"/>
    <property type="match status" value="1"/>
</dbReference>
<keyword evidence="3" id="KW-0963">Cytoplasm</keyword>
<dbReference type="GO" id="GO:0005737">
    <property type="term" value="C:cytoplasm"/>
    <property type="evidence" value="ECO:0007669"/>
    <property type="project" value="UniProtKB-SubCell"/>
</dbReference>
<evidence type="ECO:0000256" key="7">
    <source>
        <dbReference type="ARBA" id="ARBA00022763"/>
    </source>
</evidence>
<dbReference type="InterPro" id="IPR011335">
    <property type="entry name" value="Restrct_endonuc-II-like"/>
</dbReference>
<evidence type="ECO:0000256" key="12">
    <source>
        <dbReference type="ARBA" id="ARBA00023447"/>
    </source>
</evidence>
<evidence type="ECO:0000256" key="11">
    <source>
        <dbReference type="ARBA" id="ARBA00023204"/>
    </source>
</evidence>
<evidence type="ECO:0000256" key="3">
    <source>
        <dbReference type="ARBA" id="ARBA00022490"/>
    </source>
</evidence>
<evidence type="ECO:0000256" key="6">
    <source>
        <dbReference type="ARBA" id="ARBA00022759"/>
    </source>
</evidence>
<sequence length="139" mass="16400">MSNKSNGTAFEREFAQMLSERGFWVHLLKDNSNGQPFDVIGAMHDTPYAFDCKDCTGKNFELRRMEENQRNAMQLWLECGNRNAMFAVRYPGDQVYLFEYTDLIEYEKEMSRIPADRAITYGYTMDEFMRIFAHESNDQ</sequence>
<comment type="caution">
    <text evidence="14">The sequence shown here is derived from an EMBL/GenBank/DDBJ whole genome shotgun (WGS) entry which is preliminary data.</text>
</comment>
<dbReference type="Pfam" id="PF03838">
    <property type="entry name" value="RecU"/>
    <property type="match status" value="1"/>
</dbReference>
<keyword evidence="11" id="KW-0234">DNA repair</keyword>